<comment type="similarity">
    <text evidence="5">Belongs to the RimM family.</text>
</comment>
<dbReference type="RefSeq" id="WP_034938427.1">
    <property type="nucleotide sequence ID" value="NZ_JFHN01000053.1"/>
</dbReference>
<keyword evidence="4 5" id="KW-0143">Chaperone</keyword>
<dbReference type="NCBIfam" id="TIGR02273">
    <property type="entry name" value="16S_RimM"/>
    <property type="match status" value="1"/>
</dbReference>
<dbReference type="STRING" id="69222.BG55_14385"/>
<evidence type="ECO:0000256" key="3">
    <source>
        <dbReference type="ARBA" id="ARBA00022552"/>
    </source>
</evidence>
<dbReference type="GO" id="GO:0006364">
    <property type="term" value="P:rRNA processing"/>
    <property type="evidence" value="ECO:0007669"/>
    <property type="project" value="UniProtKB-UniRule"/>
</dbReference>
<comment type="function">
    <text evidence="5">An accessory protein needed during the final step in the assembly of 30S ribosomal subunit, possibly for assembly of the head region. Essential for efficient processing of 16S rRNA. May be needed both before and after RbfA during the maturation of 16S rRNA. It has affinity for free ribosomal 30S subunits but not for 70S ribosomes.</text>
</comment>
<keyword evidence="2 5" id="KW-0690">Ribosome biogenesis</keyword>
<dbReference type="Proteomes" id="UP000019918">
    <property type="component" value="Unassembled WGS sequence"/>
</dbReference>
<dbReference type="PANTHER" id="PTHR33692:SF1">
    <property type="entry name" value="RIBOSOME MATURATION FACTOR RIMM"/>
    <property type="match status" value="1"/>
</dbReference>
<comment type="domain">
    <text evidence="5">The PRC barrel domain binds ribosomal protein uS19.</text>
</comment>
<name>A0A014PVK6_9GAMM</name>
<organism evidence="8 9">
    <name type="scientific">Erwinia mallotivora</name>
    <dbReference type="NCBI Taxonomy" id="69222"/>
    <lineage>
        <taxon>Bacteria</taxon>
        <taxon>Pseudomonadati</taxon>
        <taxon>Pseudomonadota</taxon>
        <taxon>Gammaproteobacteria</taxon>
        <taxon>Enterobacterales</taxon>
        <taxon>Erwiniaceae</taxon>
        <taxon>Erwinia</taxon>
    </lineage>
</organism>
<evidence type="ECO:0000256" key="4">
    <source>
        <dbReference type="ARBA" id="ARBA00023186"/>
    </source>
</evidence>
<comment type="subcellular location">
    <subcellularLocation>
        <location evidence="5">Cytoplasm</location>
    </subcellularLocation>
</comment>
<dbReference type="PANTHER" id="PTHR33692">
    <property type="entry name" value="RIBOSOME MATURATION FACTOR RIMM"/>
    <property type="match status" value="1"/>
</dbReference>
<evidence type="ECO:0000259" key="7">
    <source>
        <dbReference type="Pfam" id="PF24986"/>
    </source>
</evidence>
<accession>A0A014PVK6</accession>
<evidence type="ECO:0000313" key="8">
    <source>
        <dbReference type="EMBL" id="EXU74907.1"/>
    </source>
</evidence>
<dbReference type="HAMAP" id="MF_00014">
    <property type="entry name" value="Ribosome_mat_RimM"/>
    <property type="match status" value="1"/>
</dbReference>
<dbReference type="OrthoDB" id="9783509at2"/>
<evidence type="ECO:0000256" key="5">
    <source>
        <dbReference type="HAMAP-Rule" id="MF_00014"/>
    </source>
</evidence>
<comment type="subunit">
    <text evidence="5">Binds ribosomal protein uS19.</text>
</comment>
<dbReference type="AlphaFoldDB" id="A0A014PVK6"/>
<gene>
    <name evidence="5 8" type="primary">rimM</name>
    <name evidence="8" type="ORF">BG55_14385</name>
</gene>
<evidence type="ECO:0000259" key="6">
    <source>
        <dbReference type="Pfam" id="PF01782"/>
    </source>
</evidence>
<dbReference type="FunFam" id="2.30.30.240:FF:000001">
    <property type="entry name" value="Ribosome maturation factor RimM"/>
    <property type="match status" value="1"/>
</dbReference>
<evidence type="ECO:0000256" key="1">
    <source>
        <dbReference type="ARBA" id="ARBA00022490"/>
    </source>
</evidence>
<feature type="domain" description="Ribosome maturation factor RimM PRC barrel" evidence="7">
    <location>
        <begin position="108"/>
        <end position="181"/>
    </location>
</feature>
<dbReference type="InterPro" id="IPR011033">
    <property type="entry name" value="PRC_barrel-like_sf"/>
</dbReference>
<sequence>MSKQLTASSPANPLVLGKMGSAYGIRGWLKVFSSTEDAESIFDYQPWFIQRAGQWQLIELESWKRHNQDMIIKIKGFDDRDTAGLLTNCEIVVDSKQLPALENGDYYWKDLIGCQVVTTQGYELGKVTELMETGSNDVLVVKANLKDAFGAKERLIPFLDGQVIKNVDLTTGSIEVDWDPGF</sequence>
<keyword evidence="3 5" id="KW-0698">rRNA processing</keyword>
<dbReference type="GO" id="GO:0005840">
    <property type="term" value="C:ribosome"/>
    <property type="evidence" value="ECO:0007669"/>
    <property type="project" value="InterPro"/>
</dbReference>
<dbReference type="SUPFAM" id="SSF50447">
    <property type="entry name" value="Translation proteins"/>
    <property type="match status" value="1"/>
</dbReference>
<dbReference type="InterPro" id="IPR002676">
    <property type="entry name" value="RimM_N"/>
</dbReference>
<dbReference type="GO" id="GO:0043022">
    <property type="term" value="F:ribosome binding"/>
    <property type="evidence" value="ECO:0007669"/>
    <property type="project" value="InterPro"/>
</dbReference>
<dbReference type="Pfam" id="PF24986">
    <property type="entry name" value="PRC_RimM"/>
    <property type="match status" value="1"/>
</dbReference>
<feature type="domain" description="RimM N-terminal" evidence="6">
    <location>
        <begin position="16"/>
        <end position="96"/>
    </location>
</feature>
<reference evidence="8 9" key="1">
    <citation type="submission" date="2014-02" db="EMBL/GenBank/DDBJ databases">
        <title>Draft genome of Erwinia mallotivora strain BT-MARDI, a papaya dieback pathogen.</title>
        <authorList>
            <person name="Redzuan R."/>
            <person name="Abu Bakar N."/>
            <person name="Badrun R."/>
            <person name="Mohd Raih M.F."/>
            <person name="Rozano L."/>
            <person name="Mat Amin N."/>
        </authorList>
    </citation>
    <scope>NUCLEOTIDE SEQUENCE [LARGE SCALE GENOMIC DNA]</scope>
    <source>
        <strain evidence="8 9">BT-MARDI</strain>
    </source>
</reference>
<dbReference type="InterPro" id="IPR011961">
    <property type="entry name" value="RimM"/>
</dbReference>
<evidence type="ECO:0000313" key="9">
    <source>
        <dbReference type="Proteomes" id="UP000019918"/>
    </source>
</evidence>
<dbReference type="Gene3D" id="2.30.30.240">
    <property type="entry name" value="PRC-barrel domain"/>
    <property type="match status" value="1"/>
</dbReference>
<dbReference type="GO" id="GO:0042274">
    <property type="term" value="P:ribosomal small subunit biogenesis"/>
    <property type="evidence" value="ECO:0007669"/>
    <property type="project" value="UniProtKB-UniRule"/>
</dbReference>
<dbReference type="SUPFAM" id="SSF50346">
    <property type="entry name" value="PRC-barrel domain"/>
    <property type="match status" value="1"/>
</dbReference>
<dbReference type="Pfam" id="PF01782">
    <property type="entry name" value="RimM"/>
    <property type="match status" value="1"/>
</dbReference>
<dbReference type="InterPro" id="IPR056792">
    <property type="entry name" value="PRC_RimM"/>
</dbReference>
<protein>
    <recommendedName>
        <fullName evidence="5">Ribosome maturation factor RimM</fullName>
    </recommendedName>
</protein>
<comment type="caution">
    <text evidence="8">The sequence shown here is derived from an EMBL/GenBank/DDBJ whole genome shotgun (WGS) entry which is preliminary data.</text>
</comment>
<proteinExistence type="inferred from homology"/>
<evidence type="ECO:0000256" key="2">
    <source>
        <dbReference type="ARBA" id="ARBA00022517"/>
    </source>
</evidence>
<dbReference type="PATRIC" id="fig|69222.5.peg.2957"/>
<keyword evidence="9" id="KW-1185">Reference proteome</keyword>
<dbReference type="GO" id="GO:0005737">
    <property type="term" value="C:cytoplasm"/>
    <property type="evidence" value="ECO:0007669"/>
    <property type="project" value="UniProtKB-SubCell"/>
</dbReference>
<dbReference type="EMBL" id="JFHN01000053">
    <property type="protein sequence ID" value="EXU74907.1"/>
    <property type="molecule type" value="Genomic_DNA"/>
</dbReference>
<dbReference type="InterPro" id="IPR036976">
    <property type="entry name" value="RimM_N_sf"/>
</dbReference>
<dbReference type="Gene3D" id="2.40.30.60">
    <property type="entry name" value="RimM"/>
    <property type="match status" value="1"/>
</dbReference>
<dbReference type="FunFam" id="2.40.30.60:FF:000001">
    <property type="entry name" value="Ribosome maturation factor RimM"/>
    <property type="match status" value="1"/>
</dbReference>
<keyword evidence="1 5" id="KW-0963">Cytoplasm</keyword>
<dbReference type="InterPro" id="IPR009000">
    <property type="entry name" value="Transl_B-barrel_sf"/>
</dbReference>